<name>A0A1J4MEP2_9CRYT</name>
<organism evidence="1 2">
    <name type="scientific">Cryptosporidium andersoni</name>
    <dbReference type="NCBI Taxonomy" id="117008"/>
    <lineage>
        <taxon>Eukaryota</taxon>
        <taxon>Sar</taxon>
        <taxon>Alveolata</taxon>
        <taxon>Apicomplexa</taxon>
        <taxon>Conoidasida</taxon>
        <taxon>Coccidia</taxon>
        <taxon>Eucoccidiorida</taxon>
        <taxon>Eimeriorina</taxon>
        <taxon>Cryptosporidiidae</taxon>
        <taxon>Cryptosporidium</taxon>
    </lineage>
</organism>
<evidence type="ECO:0000313" key="2">
    <source>
        <dbReference type="Proteomes" id="UP000186804"/>
    </source>
</evidence>
<dbReference type="EMBL" id="LRBS01000121">
    <property type="protein sequence ID" value="OII71492.1"/>
    <property type="molecule type" value="Genomic_DNA"/>
</dbReference>
<dbReference type="AlphaFoldDB" id="A0A1J4MEP2"/>
<dbReference type="Proteomes" id="UP000186804">
    <property type="component" value="Unassembled WGS sequence"/>
</dbReference>
<protein>
    <submittedName>
        <fullName evidence="1">Uncharacterized protein</fullName>
    </submittedName>
</protein>
<dbReference type="OrthoDB" id="339185at2759"/>
<keyword evidence="2" id="KW-1185">Reference proteome</keyword>
<evidence type="ECO:0000313" key="1">
    <source>
        <dbReference type="EMBL" id="OII71492.1"/>
    </source>
</evidence>
<accession>A0A1J4MEP2</accession>
<gene>
    <name evidence="1" type="ORF">cand_032050</name>
</gene>
<dbReference type="VEuPathDB" id="CryptoDB:cand_032050"/>
<proteinExistence type="predicted"/>
<sequence length="486" mass="56302">MNNTGLYNLNPDLTKIKNIDNSHLLLKLPKRYIYKHKNCTINTDLVSSSLDYSYEVSRSNVLKLEDLWDSPRITPNFGGEDGKFNGSITNTIPKTIIPNIYINLINNHDQIYEALNEVDEAEIINTPNSKLSRVNSEGSRYGLNTNDCSRDINLSPLLYSTPAYRLYDLKRIRSRNQLTTINISPNIWMSDSSTDHPSFLSLQKKSISLLDTRGILGPQTFLTSSGSIHISKNGDFSFEYSNGKKNFIITGGGCFIIIKDKHSGENDIICHVNQLTKCHIQRYIYATELCNTLKSHVPRVRLITKEGIFELMSNDTPVSDFHCMFNQKYNSKFQKVVIVSRTQEVTFFIKQEELPLTVKISLLELVLYSDRFDKCGNKYYEDQLLEVIKQLEHLKTEWTQLLTIWRLTVTKLEYCRRLEAKGFQEYHNLTKSLIKKRQLYLNESDYRLSNINADKEEFQQTLWTIQKEAMEATFPIIVCWTDCEEI</sequence>
<comment type="caution">
    <text evidence="1">The sequence shown here is derived from an EMBL/GenBank/DDBJ whole genome shotgun (WGS) entry which is preliminary data.</text>
</comment>
<dbReference type="RefSeq" id="XP_067066682.1">
    <property type="nucleotide sequence ID" value="XM_067213431.1"/>
</dbReference>
<dbReference type="GeneID" id="92367389"/>
<reference evidence="1 2" key="1">
    <citation type="submission" date="2016-10" db="EMBL/GenBank/DDBJ databases">
        <title>Reductive evolution of mitochondrial metabolism and differential evolution of invasion-related proteins in Cryptosporidium.</title>
        <authorList>
            <person name="Liu S."/>
            <person name="Roellig D.M."/>
            <person name="Guo Y."/>
            <person name="Li N."/>
            <person name="Frace M.A."/>
            <person name="Tang K."/>
            <person name="Zhang L."/>
            <person name="Feng Y."/>
            <person name="Xiao L."/>
        </authorList>
    </citation>
    <scope>NUCLEOTIDE SEQUENCE [LARGE SCALE GENOMIC DNA]</scope>
    <source>
        <strain evidence="1">30847</strain>
    </source>
</reference>